<name>A0A6J5NK80_9CAUD</name>
<evidence type="ECO:0000313" key="1">
    <source>
        <dbReference type="EMBL" id="CAB4160250.1"/>
    </source>
</evidence>
<accession>A0A6J5NK80</accession>
<reference evidence="1" key="1">
    <citation type="submission" date="2020-04" db="EMBL/GenBank/DDBJ databases">
        <authorList>
            <person name="Chiriac C."/>
            <person name="Salcher M."/>
            <person name="Ghai R."/>
            <person name="Kavagutti S V."/>
        </authorList>
    </citation>
    <scope>NUCLEOTIDE SEQUENCE</scope>
</reference>
<organism evidence="1">
    <name type="scientific">uncultured Caudovirales phage</name>
    <dbReference type="NCBI Taxonomy" id="2100421"/>
    <lineage>
        <taxon>Viruses</taxon>
        <taxon>Duplodnaviria</taxon>
        <taxon>Heunggongvirae</taxon>
        <taxon>Uroviricota</taxon>
        <taxon>Caudoviricetes</taxon>
        <taxon>Peduoviridae</taxon>
        <taxon>Maltschvirus</taxon>
        <taxon>Maltschvirus maltsch</taxon>
    </lineage>
</organism>
<gene>
    <name evidence="1" type="ORF">UFOVP724_125</name>
</gene>
<sequence>MTHIPLSTLNMSQFSLDTGFDSVPGTQDPIYNPLIVDGLEVHQFFTTQTHMNGRYIENITVSTDAIVFPQGYSYILDPFFYYSSGTTYRHAPHFIWVIDGVDQEFPKFASHYVSDAIPASPDLPNGRSYRGLKYLDCSLSSKTVKIRAVGPWSAMGNVYWDNQQTNAALTSSHKSHILIHAIPSVSITNPTPRVLDATQTNINSWLQSADCIFPSTVSQLPSDALNKYVVCTRAIAGTYTYNTPLNPNVGDWLGFVVTSSLATATFSLTCATPAQTLASTIIGNSQNTCYGFVWTGARWVEIPFTDLTGLIKLPRA</sequence>
<protein>
    <submittedName>
        <fullName evidence="1">Uncharacterized protein</fullName>
    </submittedName>
</protein>
<dbReference type="EMBL" id="LR796696">
    <property type="protein sequence ID" value="CAB4160250.1"/>
    <property type="molecule type" value="Genomic_DNA"/>
</dbReference>
<proteinExistence type="predicted"/>